<dbReference type="EMBL" id="QICL01000011">
    <property type="protein sequence ID" value="PXV64122.1"/>
    <property type="molecule type" value="Genomic_DNA"/>
</dbReference>
<evidence type="ECO:0000313" key="1">
    <source>
        <dbReference type="EMBL" id="PXV64122.1"/>
    </source>
</evidence>
<comment type="caution">
    <text evidence="1">The sequence shown here is derived from an EMBL/GenBank/DDBJ whole genome shotgun (WGS) entry which is preliminary data.</text>
</comment>
<gene>
    <name evidence="1" type="ORF">CLV62_11180</name>
</gene>
<dbReference type="Gene3D" id="3.90.550.10">
    <property type="entry name" value="Spore Coat Polysaccharide Biosynthesis Protein SpsA, Chain A"/>
    <property type="match status" value="1"/>
</dbReference>
<proteinExistence type="predicted"/>
<dbReference type="SUPFAM" id="SSF53448">
    <property type="entry name" value="Nucleotide-diphospho-sugar transferases"/>
    <property type="match status" value="1"/>
</dbReference>
<dbReference type="AlphaFoldDB" id="A0A2V3PNF6"/>
<dbReference type="InterPro" id="IPR029044">
    <property type="entry name" value="Nucleotide-diphossugar_trans"/>
</dbReference>
<evidence type="ECO:0000313" key="2">
    <source>
        <dbReference type="Proteomes" id="UP000247973"/>
    </source>
</evidence>
<name>A0A2V3PNF6_9BACT</name>
<dbReference type="RefSeq" id="WP_110310681.1">
    <property type="nucleotide sequence ID" value="NZ_QICL01000011.1"/>
</dbReference>
<organism evidence="1 2">
    <name type="scientific">Dysgonomonas alginatilytica</name>
    <dbReference type="NCBI Taxonomy" id="1605892"/>
    <lineage>
        <taxon>Bacteria</taxon>
        <taxon>Pseudomonadati</taxon>
        <taxon>Bacteroidota</taxon>
        <taxon>Bacteroidia</taxon>
        <taxon>Bacteroidales</taxon>
        <taxon>Dysgonomonadaceae</taxon>
        <taxon>Dysgonomonas</taxon>
    </lineage>
</organism>
<reference evidence="1 2" key="1">
    <citation type="submission" date="2018-03" db="EMBL/GenBank/DDBJ databases">
        <title>Genomic Encyclopedia of Archaeal and Bacterial Type Strains, Phase II (KMG-II): from individual species to whole genera.</title>
        <authorList>
            <person name="Goeker M."/>
        </authorList>
    </citation>
    <scope>NUCLEOTIDE SEQUENCE [LARGE SCALE GENOMIC DNA]</scope>
    <source>
        <strain evidence="1 2">DSM 100214</strain>
    </source>
</reference>
<protein>
    <recommendedName>
        <fullName evidence="3">Glycosyl transferase family 2</fullName>
    </recommendedName>
</protein>
<keyword evidence="2" id="KW-1185">Reference proteome</keyword>
<accession>A0A2V3PNF6</accession>
<dbReference type="OrthoDB" id="9785375at2"/>
<dbReference type="Proteomes" id="UP000247973">
    <property type="component" value="Unassembled WGS sequence"/>
</dbReference>
<sequence length="309" mass="36180">MTEKLAPIVLFVYNRPWHTRQTLEALANNSLAKDSVLYIYADGARTNASDDVLKEVYEVRRIIREKKWCGEVHIIESEVNKGLASSIIDGVTDIINQYGKIVVLEDDIVTSVGFLQYMNDALQLYQNVDRVMHISGFVPVTTGADRLLETYFLRFMSCWGWATWKRSWDQVILDIDYLFKTIPLQRDYKAFNLNGAINLYRQIEDNYHGNINTWAIRWYSTIFLKKGLCLYPRYSMVDNIGIDLSGEHCSSPDDRYNVELAKSIKVEPVKIKESKYGKEYLRRFYIFGTDSSRKKRIRNILFRIYKKIK</sequence>
<evidence type="ECO:0008006" key="3">
    <source>
        <dbReference type="Google" id="ProtNLM"/>
    </source>
</evidence>